<proteinExistence type="predicted"/>
<evidence type="ECO:0000313" key="2">
    <source>
        <dbReference type="EMBL" id="GMT19714.1"/>
    </source>
</evidence>
<dbReference type="Proteomes" id="UP001432322">
    <property type="component" value="Unassembled WGS sequence"/>
</dbReference>
<reference evidence="2" key="1">
    <citation type="submission" date="2023-10" db="EMBL/GenBank/DDBJ databases">
        <title>Genome assembly of Pristionchus species.</title>
        <authorList>
            <person name="Yoshida K."/>
            <person name="Sommer R.J."/>
        </authorList>
    </citation>
    <scope>NUCLEOTIDE SEQUENCE</scope>
    <source>
        <strain evidence="2">RS5133</strain>
    </source>
</reference>
<dbReference type="AlphaFoldDB" id="A0AAV5VJL2"/>
<protein>
    <submittedName>
        <fullName evidence="2">Uncharacterized protein</fullName>
    </submittedName>
</protein>
<feature type="non-terminal residue" evidence="2">
    <location>
        <position position="1"/>
    </location>
</feature>
<feature type="signal peptide" evidence="1">
    <location>
        <begin position="1"/>
        <end position="15"/>
    </location>
</feature>
<keyword evidence="3" id="KW-1185">Reference proteome</keyword>
<gene>
    <name evidence="2" type="ORF">PFISCL1PPCAC_11011</name>
</gene>
<sequence>VLVLVGFFFAWSASATEILENGGLIVDNYKREANEEQFHSRDSAYDFDVCVNSCLNRSPWNRNGCNQMCYNRIRETIPGKRAADKVDLIDFQNEHKDCRSRCKLNPGNLRHKCEKACRSGKRSASQYIPVGGIPILYEGDCDSWCLAPFGYMKAQCDSYCPNHKYYKRSIVEESNGKSYSEGCDSCRILLWSYEKSMCYKRCGRKRASVEENSGKYAREATMEQEGGYKRSLSNLE</sequence>
<evidence type="ECO:0000313" key="3">
    <source>
        <dbReference type="Proteomes" id="UP001432322"/>
    </source>
</evidence>
<feature type="chain" id="PRO_5043842920" evidence="1">
    <location>
        <begin position="16"/>
        <end position="236"/>
    </location>
</feature>
<evidence type="ECO:0000256" key="1">
    <source>
        <dbReference type="SAM" id="SignalP"/>
    </source>
</evidence>
<accession>A0AAV5VJL2</accession>
<comment type="caution">
    <text evidence="2">The sequence shown here is derived from an EMBL/GenBank/DDBJ whole genome shotgun (WGS) entry which is preliminary data.</text>
</comment>
<organism evidence="2 3">
    <name type="scientific">Pristionchus fissidentatus</name>
    <dbReference type="NCBI Taxonomy" id="1538716"/>
    <lineage>
        <taxon>Eukaryota</taxon>
        <taxon>Metazoa</taxon>
        <taxon>Ecdysozoa</taxon>
        <taxon>Nematoda</taxon>
        <taxon>Chromadorea</taxon>
        <taxon>Rhabditida</taxon>
        <taxon>Rhabditina</taxon>
        <taxon>Diplogasteromorpha</taxon>
        <taxon>Diplogasteroidea</taxon>
        <taxon>Neodiplogasteridae</taxon>
        <taxon>Pristionchus</taxon>
    </lineage>
</organism>
<dbReference type="EMBL" id="BTSY01000003">
    <property type="protein sequence ID" value="GMT19714.1"/>
    <property type="molecule type" value="Genomic_DNA"/>
</dbReference>
<name>A0AAV5VJL2_9BILA</name>
<keyword evidence="1" id="KW-0732">Signal</keyword>